<sequence length="272" mass="29299">MDKRVLGVVLLLLAALAFVGYRYFSSQSGVGGLRVVATPTASVFLGDKLLGRTPYEDKVNSGEYIVKLIPEGNKEPVATWQGKVTVNSGVLTFINRELGSSDLNSAGEILTLEKISEKDAQIAVLTNPDAASVALDGQEKGTSPLVLRNLSIGDHDITVSSPGFNSRTIKVRTTEGYKLTASFQLAVASGFEATDSGTTTDEESGSPQVLIKDTPVGFLRVRMEPSTQSTEAAQVKPGEKFPYLDEENGWLKIEYQKGKEGWVSSTYAEKQE</sequence>
<comment type="caution">
    <text evidence="2">The sequence shown here is derived from an EMBL/GenBank/DDBJ whole genome shotgun (WGS) entry which is preliminary data.</text>
</comment>
<evidence type="ECO:0000313" key="2">
    <source>
        <dbReference type="EMBL" id="OGG14766.1"/>
    </source>
</evidence>
<dbReference type="InterPro" id="IPR003646">
    <property type="entry name" value="SH3-like_bac-type"/>
</dbReference>
<dbReference type="Pfam" id="PF08239">
    <property type="entry name" value="SH3_3"/>
    <property type="match status" value="1"/>
</dbReference>
<reference evidence="2 3" key="1">
    <citation type="journal article" date="2016" name="Nat. Commun.">
        <title>Thousands of microbial genomes shed light on interconnected biogeochemical processes in an aquifer system.</title>
        <authorList>
            <person name="Anantharaman K."/>
            <person name="Brown C.T."/>
            <person name="Hug L.A."/>
            <person name="Sharon I."/>
            <person name="Castelle C.J."/>
            <person name="Probst A.J."/>
            <person name="Thomas B.C."/>
            <person name="Singh A."/>
            <person name="Wilkins M.J."/>
            <person name="Karaoz U."/>
            <person name="Brodie E.L."/>
            <person name="Williams K.H."/>
            <person name="Hubbard S.S."/>
            <person name="Banfield J.F."/>
        </authorList>
    </citation>
    <scope>NUCLEOTIDE SEQUENCE [LARGE SCALE GENOMIC DNA]</scope>
</reference>
<protein>
    <recommendedName>
        <fullName evidence="1">SH3b domain-containing protein</fullName>
    </recommendedName>
</protein>
<dbReference type="EMBL" id="MFJE01000012">
    <property type="protein sequence ID" value="OGG14766.1"/>
    <property type="molecule type" value="Genomic_DNA"/>
</dbReference>
<dbReference type="Pfam" id="PF08308">
    <property type="entry name" value="PEGA"/>
    <property type="match status" value="1"/>
</dbReference>
<evidence type="ECO:0000313" key="3">
    <source>
        <dbReference type="Proteomes" id="UP000177383"/>
    </source>
</evidence>
<proteinExistence type="predicted"/>
<name>A0A1F5ZQI4_9BACT</name>
<feature type="domain" description="SH3b" evidence="1">
    <location>
        <begin position="206"/>
        <end position="272"/>
    </location>
</feature>
<organism evidence="2 3">
    <name type="scientific">Candidatus Gottesmanbacteria bacterium RIFCSPHIGHO2_01_FULL_39_10</name>
    <dbReference type="NCBI Taxonomy" id="1798375"/>
    <lineage>
        <taxon>Bacteria</taxon>
        <taxon>Candidatus Gottesmaniibacteriota</taxon>
    </lineage>
</organism>
<evidence type="ECO:0000259" key="1">
    <source>
        <dbReference type="PROSITE" id="PS51781"/>
    </source>
</evidence>
<dbReference type="Gene3D" id="2.30.30.40">
    <property type="entry name" value="SH3 Domains"/>
    <property type="match status" value="1"/>
</dbReference>
<dbReference type="PROSITE" id="PS51781">
    <property type="entry name" value="SH3B"/>
    <property type="match status" value="1"/>
</dbReference>
<dbReference type="STRING" id="1798375.A2773_04085"/>
<dbReference type="SMART" id="SM00287">
    <property type="entry name" value="SH3b"/>
    <property type="match status" value="1"/>
</dbReference>
<dbReference type="Proteomes" id="UP000177383">
    <property type="component" value="Unassembled WGS sequence"/>
</dbReference>
<gene>
    <name evidence="2" type="ORF">A2773_04085</name>
</gene>
<dbReference type="AlphaFoldDB" id="A0A1F5ZQI4"/>
<dbReference type="InterPro" id="IPR013229">
    <property type="entry name" value="PEGA"/>
</dbReference>
<accession>A0A1F5ZQI4</accession>